<evidence type="ECO:0000256" key="2">
    <source>
        <dbReference type="SAM" id="SignalP"/>
    </source>
</evidence>
<proteinExistence type="predicted"/>
<dbReference type="AlphaFoldDB" id="Q7NF61"/>
<feature type="signal peptide" evidence="2">
    <location>
        <begin position="1"/>
        <end position="26"/>
    </location>
</feature>
<reference evidence="3 4" key="2">
    <citation type="journal article" date="2003" name="DNA Res.">
        <title>Complete genome structure of Gloeobacter violaceus PCC 7421, a cyanobacterium that lacks thylakoids (supplement).</title>
        <authorList>
            <person name="Nakamura Y."/>
            <person name="Kaneko T."/>
            <person name="Sato S."/>
            <person name="Mimuro M."/>
            <person name="Miyashita H."/>
            <person name="Tsuchiya T."/>
            <person name="Sasamoto S."/>
            <person name="Watanabe A."/>
            <person name="Kawashima K."/>
            <person name="Kishida Y."/>
            <person name="Kiyokawa C."/>
            <person name="Kohara M."/>
            <person name="Matsumoto M."/>
            <person name="Matsuno A."/>
            <person name="Nakazaki N."/>
            <person name="Shimpo S."/>
            <person name="Takeuchi C."/>
            <person name="Yamada M."/>
            <person name="Tabata S."/>
        </authorList>
    </citation>
    <scope>NUCLEOTIDE SEQUENCE [LARGE SCALE GENOMIC DNA]</scope>
    <source>
        <strain evidence="4">ATCC 29082 / PCC 7421</strain>
    </source>
</reference>
<dbReference type="HOGENOM" id="CLU_1150577_0_0_3"/>
<gene>
    <name evidence="3" type="ordered locus">gll3665</name>
</gene>
<feature type="compositionally biased region" description="Pro residues" evidence="1">
    <location>
        <begin position="224"/>
        <end position="241"/>
    </location>
</feature>
<evidence type="ECO:0000256" key="1">
    <source>
        <dbReference type="SAM" id="MobiDB-lite"/>
    </source>
</evidence>
<feature type="chain" id="PRO_5004291819" evidence="2">
    <location>
        <begin position="27"/>
        <end position="241"/>
    </location>
</feature>
<dbReference type="EMBL" id="BA000045">
    <property type="protein sequence ID" value="BAC91606.1"/>
    <property type="molecule type" value="Genomic_DNA"/>
</dbReference>
<keyword evidence="2" id="KW-0732">Signal</keyword>
<dbReference type="Proteomes" id="UP000000557">
    <property type="component" value="Chromosome"/>
</dbReference>
<protein>
    <submittedName>
        <fullName evidence="3">Gll3665 protein</fullName>
    </submittedName>
</protein>
<accession>Q7NF61</accession>
<dbReference type="KEGG" id="gvi:gll3665"/>
<name>Q7NF61_GLOVI</name>
<dbReference type="EnsemblBacteria" id="BAC91606">
    <property type="protein sequence ID" value="BAC91606"/>
    <property type="gene ID" value="BAC91606"/>
</dbReference>
<dbReference type="InParanoid" id="Q7NF61"/>
<reference evidence="3 4" key="1">
    <citation type="journal article" date="2003" name="DNA Res.">
        <title>Complete genome structure of Gloeobacter violaceus PCC 7421, a cyanobacterium that lacks thylakoids.</title>
        <authorList>
            <person name="Nakamura Y."/>
            <person name="Kaneko T."/>
            <person name="Sato S."/>
            <person name="Mimuro M."/>
            <person name="Miyashita H."/>
            <person name="Tsuchiya T."/>
            <person name="Sasamoto S."/>
            <person name="Watanabe A."/>
            <person name="Kawashima K."/>
            <person name="Kishida Y."/>
            <person name="Kiyokawa C."/>
            <person name="Kohara M."/>
            <person name="Matsumoto M."/>
            <person name="Matsuno A."/>
            <person name="Nakazaki N."/>
            <person name="Shimpo S."/>
            <person name="Takeuchi C."/>
            <person name="Yamada M."/>
            <person name="Tabata S."/>
        </authorList>
    </citation>
    <scope>NUCLEOTIDE SEQUENCE [LARGE SCALE GENOMIC DNA]</scope>
    <source>
        <strain evidence="4">ATCC 29082 / PCC 7421</strain>
    </source>
</reference>
<evidence type="ECO:0000313" key="4">
    <source>
        <dbReference type="Proteomes" id="UP000000557"/>
    </source>
</evidence>
<feature type="compositionally biased region" description="Low complexity" evidence="1">
    <location>
        <begin position="196"/>
        <end position="223"/>
    </location>
</feature>
<feature type="region of interest" description="Disordered" evidence="1">
    <location>
        <begin position="172"/>
        <end position="241"/>
    </location>
</feature>
<organism evidence="3 4">
    <name type="scientific">Gloeobacter violaceus (strain ATCC 29082 / PCC 7421)</name>
    <dbReference type="NCBI Taxonomy" id="251221"/>
    <lineage>
        <taxon>Bacteria</taxon>
        <taxon>Bacillati</taxon>
        <taxon>Cyanobacteriota</taxon>
        <taxon>Cyanophyceae</taxon>
        <taxon>Gloeobacterales</taxon>
        <taxon>Gloeobacteraceae</taxon>
        <taxon>Gloeobacter</taxon>
    </lineage>
</organism>
<sequence>MNPAHSQRSSLVRTLALLAATFGLGAALSPAWSQTAVPDNLGSGLKELVQSYLGAPERFEQLRSNRRLDFQGDRVLVVIYPDGRVPLAQLLPTLQKLGAQVVAVNAHYRAGAISAYLPLGRAAEAGQAAGVSAVALSHKPVTSVGLTTSQGAVVHTPATAPAAPIRISFASASGAAASPSPPSPPPDQVRPPQRSPSPSQASTPATPSTSASTGIWPPAASATPPTPWPAPLSPPRPPRAP</sequence>
<dbReference type="RefSeq" id="WP_011143654.1">
    <property type="nucleotide sequence ID" value="NC_005125.1"/>
</dbReference>
<evidence type="ECO:0000313" key="3">
    <source>
        <dbReference type="EMBL" id="BAC91606.1"/>
    </source>
</evidence>
<feature type="compositionally biased region" description="Pro residues" evidence="1">
    <location>
        <begin position="179"/>
        <end position="195"/>
    </location>
</feature>
<dbReference type="STRING" id="251221.gene:10761180"/>
<keyword evidence="4" id="KW-1185">Reference proteome</keyword>